<organism evidence="2 3">
    <name type="scientific">Aneurinibacillus aneurinilyticus ATCC 12856</name>
    <dbReference type="NCBI Taxonomy" id="649747"/>
    <lineage>
        <taxon>Bacteria</taxon>
        <taxon>Bacillati</taxon>
        <taxon>Bacillota</taxon>
        <taxon>Bacilli</taxon>
        <taxon>Bacillales</taxon>
        <taxon>Paenibacillaceae</taxon>
        <taxon>Aneurinibacillus group</taxon>
        <taxon>Aneurinibacillus</taxon>
    </lineage>
</organism>
<proteinExistence type="predicted"/>
<name>U1Y7N1_ANEAE</name>
<evidence type="ECO:0000256" key="1">
    <source>
        <dbReference type="SAM" id="Phobius"/>
    </source>
</evidence>
<keyword evidence="1" id="KW-1133">Transmembrane helix</keyword>
<dbReference type="HOGENOM" id="CLU_3021777_0_0_9"/>
<accession>U1Y7N1</accession>
<sequence>MRLIKWGSFITPKFTKALINFVVALLGDIVILLLQNYLAEKFVALIKFKTNEINV</sequence>
<dbReference type="AlphaFoldDB" id="U1Y7N1"/>
<evidence type="ECO:0000313" key="2">
    <source>
        <dbReference type="EMBL" id="ERI06841.1"/>
    </source>
</evidence>
<dbReference type="PATRIC" id="fig|649747.3.peg.4575"/>
<keyword evidence="1" id="KW-0472">Membrane</keyword>
<gene>
    <name evidence="2" type="ORF">HMPREF0083_05083</name>
</gene>
<feature type="transmembrane region" description="Helical" evidence="1">
    <location>
        <begin position="17"/>
        <end position="39"/>
    </location>
</feature>
<comment type="caution">
    <text evidence="2">The sequence shown here is derived from an EMBL/GenBank/DDBJ whole genome shotgun (WGS) entry which is preliminary data.</text>
</comment>
<dbReference type="Proteomes" id="UP000016511">
    <property type="component" value="Unassembled WGS sequence"/>
</dbReference>
<reference evidence="2 3" key="1">
    <citation type="submission" date="2013-08" db="EMBL/GenBank/DDBJ databases">
        <authorList>
            <person name="Weinstock G."/>
            <person name="Sodergren E."/>
            <person name="Wylie T."/>
            <person name="Fulton L."/>
            <person name="Fulton R."/>
            <person name="Fronick C."/>
            <person name="O'Laughlin M."/>
            <person name="Godfrey J."/>
            <person name="Miner T."/>
            <person name="Herter B."/>
            <person name="Appelbaum E."/>
            <person name="Cordes M."/>
            <person name="Lek S."/>
            <person name="Wollam A."/>
            <person name="Pepin K.H."/>
            <person name="Palsikar V.B."/>
            <person name="Mitreva M."/>
            <person name="Wilson R.K."/>
        </authorList>
    </citation>
    <scope>NUCLEOTIDE SEQUENCE [LARGE SCALE GENOMIC DNA]</scope>
    <source>
        <strain evidence="2 3">ATCC 12856</strain>
    </source>
</reference>
<keyword evidence="1" id="KW-0812">Transmembrane</keyword>
<protein>
    <submittedName>
        <fullName evidence="2">Uncharacterized protein</fullName>
    </submittedName>
</protein>
<evidence type="ECO:0000313" key="3">
    <source>
        <dbReference type="Proteomes" id="UP000016511"/>
    </source>
</evidence>
<dbReference type="EMBL" id="AWSJ01000310">
    <property type="protein sequence ID" value="ERI06841.1"/>
    <property type="molecule type" value="Genomic_DNA"/>
</dbReference>
<keyword evidence="3" id="KW-1185">Reference proteome</keyword>